<evidence type="ECO:0000313" key="4">
    <source>
        <dbReference type="EMBL" id="OAA54960.1"/>
    </source>
</evidence>
<dbReference type="InterPro" id="IPR051609">
    <property type="entry name" value="NmrA/Isoflavone_reductase-like"/>
</dbReference>
<dbReference type="EMBL" id="AZHD01000021">
    <property type="protein sequence ID" value="OAA54960.1"/>
    <property type="molecule type" value="Genomic_DNA"/>
</dbReference>
<dbReference type="STRING" id="1081102.A0A162ME73"/>
<dbReference type="OrthoDB" id="9974981at2759"/>
<evidence type="ECO:0000256" key="1">
    <source>
        <dbReference type="ARBA" id="ARBA00022857"/>
    </source>
</evidence>
<dbReference type="CDD" id="cd05259">
    <property type="entry name" value="PCBER_SDR_a"/>
    <property type="match status" value="1"/>
</dbReference>
<feature type="domain" description="NmrA-like" evidence="3">
    <location>
        <begin position="4"/>
        <end position="135"/>
    </location>
</feature>
<comment type="caution">
    <text evidence="4">The sequence shown here is derived from an EMBL/GenBank/DDBJ whole genome shotgun (WGS) entry which is preliminary data.</text>
</comment>
<proteinExistence type="predicted"/>
<accession>A0A162ME73</accession>
<evidence type="ECO:0000256" key="2">
    <source>
        <dbReference type="ARBA" id="ARBA00023002"/>
    </source>
</evidence>
<sequence>MSIKNVAVAGGTGNLGRVIVEQLVQDGFRVTLLTREPGTHPAPAGVAGVVGVDYASVASLTDALRGQDAVVSVLGSIAAGQHQKPLVDAAVAAGVRRFIPSEFGVNTRTARGTTIGQVLAGKIATVDYLIEQAAAAAPAGAFTWTGLSTGLFFDWGLERGLFGFDKATQTATLVDSGNEPFQTSTLAQIGRAVSAVLRQAGGGGEDRTANQYLDVASFTPTQQDLLRLVEAAAPSWTVRHVKSADLEAEGAAKLAKGDFSAFGDLLRAWLHGDGAHHAPDLTNAATSGNALLGLAEEDLAALVNPWLKG</sequence>
<keyword evidence="2" id="KW-0560">Oxidoreductase</keyword>
<dbReference type="GO" id="GO:0016491">
    <property type="term" value="F:oxidoreductase activity"/>
    <property type="evidence" value="ECO:0007669"/>
    <property type="project" value="UniProtKB-KW"/>
</dbReference>
<dbReference type="Pfam" id="PF05368">
    <property type="entry name" value="NmrA"/>
    <property type="match status" value="1"/>
</dbReference>
<gene>
    <name evidence="4" type="ORF">SPI_08464</name>
</gene>
<dbReference type="InterPro" id="IPR036291">
    <property type="entry name" value="NAD(P)-bd_dom_sf"/>
</dbReference>
<dbReference type="AlphaFoldDB" id="A0A162ME73"/>
<dbReference type="PANTHER" id="PTHR47706:SF10">
    <property type="entry name" value="NMRA-LIKE DOMAIN-CONTAINING PROTEIN"/>
    <property type="match status" value="1"/>
</dbReference>
<organism evidence="4 5">
    <name type="scientific">Niveomyces insectorum RCEF 264</name>
    <dbReference type="NCBI Taxonomy" id="1081102"/>
    <lineage>
        <taxon>Eukaryota</taxon>
        <taxon>Fungi</taxon>
        <taxon>Dikarya</taxon>
        <taxon>Ascomycota</taxon>
        <taxon>Pezizomycotina</taxon>
        <taxon>Sordariomycetes</taxon>
        <taxon>Hypocreomycetidae</taxon>
        <taxon>Hypocreales</taxon>
        <taxon>Cordycipitaceae</taxon>
        <taxon>Niveomyces</taxon>
    </lineage>
</organism>
<dbReference type="SUPFAM" id="SSF51735">
    <property type="entry name" value="NAD(P)-binding Rossmann-fold domains"/>
    <property type="match status" value="1"/>
</dbReference>
<keyword evidence="5" id="KW-1185">Reference proteome</keyword>
<dbReference type="Proteomes" id="UP000076874">
    <property type="component" value="Unassembled WGS sequence"/>
</dbReference>
<dbReference type="InterPro" id="IPR045312">
    <property type="entry name" value="PCBER-like"/>
</dbReference>
<dbReference type="Gene3D" id="3.40.50.720">
    <property type="entry name" value="NAD(P)-binding Rossmann-like Domain"/>
    <property type="match status" value="1"/>
</dbReference>
<evidence type="ECO:0000313" key="5">
    <source>
        <dbReference type="Proteomes" id="UP000076874"/>
    </source>
</evidence>
<dbReference type="InterPro" id="IPR008030">
    <property type="entry name" value="NmrA-like"/>
</dbReference>
<reference evidence="4 5" key="1">
    <citation type="journal article" date="2016" name="Genome Biol. Evol.">
        <title>Divergent and convergent evolution of fungal pathogenicity.</title>
        <authorList>
            <person name="Shang Y."/>
            <person name="Xiao G."/>
            <person name="Zheng P."/>
            <person name="Cen K."/>
            <person name="Zhan S."/>
            <person name="Wang C."/>
        </authorList>
    </citation>
    <scope>NUCLEOTIDE SEQUENCE [LARGE SCALE GENOMIC DNA]</scope>
    <source>
        <strain evidence="4 5">RCEF 264</strain>
    </source>
</reference>
<dbReference type="PANTHER" id="PTHR47706">
    <property type="entry name" value="NMRA-LIKE FAMILY PROTEIN"/>
    <property type="match status" value="1"/>
</dbReference>
<evidence type="ECO:0000259" key="3">
    <source>
        <dbReference type="Pfam" id="PF05368"/>
    </source>
</evidence>
<protein>
    <submittedName>
        <fullName evidence="4">NmrA-like protein</fullName>
    </submittedName>
</protein>
<keyword evidence="1" id="KW-0521">NADP</keyword>
<name>A0A162ME73_9HYPO</name>